<evidence type="ECO:0000313" key="4">
    <source>
        <dbReference type="Proteomes" id="UP001187192"/>
    </source>
</evidence>
<sequence length="62" mass="6808">MNLLWFLVRIFCIFLVLFHPTLSRQTTPARIAAPLGRCGSGKCQPPRSPPPSPAPPISPARK</sequence>
<feature type="chain" id="PRO_5041729350" evidence="2">
    <location>
        <begin position="24"/>
        <end position="62"/>
    </location>
</feature>
<accession>A0AA88AVP4</accession>
<gene>
    <name evidence="3" type="ORF">TIFTF001_024426</name>
</gene>
<comment type="caution">
    <text evidence="3">The sequence shown here is derived from an EMBL/GenBank/DDBJ whole genome shotgun (WGS) entry which is preliminary data.</text>
</comment>
<name>A0AA88AVP4_FICCA</name>
<feature type="region of interest" description="Disordered" evidence="1">
    <location>
        <begin position="38"/>
        <end position="62"/>
    </location>
</feature>
<organism evidence="3 4">
    <name type="scientific">Ficus carica</name>
    <name type="common">Common fig</name>
    <dbReference type="NCBI Taxonomy" id="3494"/>
    <lineage>
        <taxon>Eukaryota</taxon>
        <taxon>Viridiplantae</taxon>
        <taxon>Streptophyta</taxon>
        <taxon>Embryophyta</taxon>
        <taxon>Tracheophyta</taxon>
        <taxon>Spermatophyta</taxon>
        <taxon>Magnoliopsida</taxon>
        <taxon>eudicotyledons</taxon>
        <taxon>Gunneridae</taxon>
        <taxon>Pentapetalae</taxon>
        <taxon>rosids</taxon>
        <taxon>fabids</taxon>
        <taxon>Rosales</taxon>
        <taxon>Moraceae</taxon>
        <taxon>Ficeae</taxon>
        <taxon>Ficus</taxon>
    </lineage>
</organism>
<evidence type="ECO:0000313" key="3">
    <source>
        <dbReference type="EMBL" id="GMN55303.1"/>
    </source>
</evidence>
<dbReference type="AlphaFoldDB" id="A0AA88AVP4"/>
<keyword evidence="2" id="KW-0732">Signal</keyword>
<dbReference type="EMBL" id="BTGU01000056">
    <property type="protein sequence ID" value="GMN55303.1"/>
    <property type="molecule type" value="Genomic_DNA"/>
</dbReference>
<proteinExistence type="predicted"/>
<feature type="compositionally biased region" description="Pro residues" evidence="1">
    <location>
        <begin position="46"/>
        <end position="62"/>
    </location>
</feature>
<reference evidence="3" key="1">
    <citation type="submission" date="2023-07" db="EMBL/GenBank/DDBJ databases">
        <title>draft genome sequence of fig (Ficus carica).</title>
        <authorList>
            <person name="Takahashi T."/>
            <person name="Nishimura K."/>
        </authorList>
    </citation>
    <scope>NUCLEOTIDE SEQUENCE</scope>
</reference>
<keyword evidence="4" id="KW-1185">Reference proteome</keyword>
<protein>
    <submittedName>
        <fullName evidence="3">Uncharacterized protein</fullName>
    </submittedName>
</protein>
<evidence type="ECO:0000256" key="1">
    <source>
        <dbReference type="SAM" id="MobiDB-lite"/>
    </source>
</evidence>
<evidence type="ECO:0000256" key="2">
    <source>
        <dbReference type="SAM" id="SignalP"/>
    </source>
</evidence>
<dbReference type="Proteomes" id="UP001187192">
    <property type="component" value="Unassembled WGS sequence"/>
</dbReference>
<feature type="signal peptide" evidence="2">
    <location>
        <begin position="1"/>
        <end position="23"/>
    </location>
</feature>